<reference evidence="2" key="1">
    <citation type="journal article" date="2021" name="J Fungi (Basel)">
        <title>Virulence traits and population genomics of the black yeast Aureobasidium melanogenum.</title>
        <authorList>
            <person name="Cernosa A."/>
            <person name="Sun X."/>
            <person name="Gostincar C."/>
            <person name="Fang C."/>
            <person name="Gunde-Cimerman N."/>
            <person name="Song Z."/>
        </authorList>
    </citation>
    <scope>NUCLEOTIDE SEQUENCE</scope>
    <source>
        <strain evidence="2">EXF-8016</strain>
    </source>
</reference>
<dbReference type="AlphaFoldDB" id="A0A9P8K483"/>
<organism evidence="2 3">
    <name type="scientific">Aureobasidium melanogenum</name>
    <name type="common">Aureobasidium pullulans var. melanogenum</name>
    <dbReference type="NCBI Taxonomy" id="46634"/>
    <lineage>
        <taxon>Eukaryota</taxon>
        <taxon>Fungi</taxon>
        <taxon>Dikarya</taxon>
        <taxon>Ascomycota</taxon>
        <taxon>Pezizomycotina</taxon>
        <taxon>Dothideomycetes</taxon>
        <taxon>Dothideomycetidae</taxon>
        <taxon>Dothideales</taxon>
        <taxon>Saccotheciaceae</taxon>
        <taxon>Aureobasidium</taxon>
    </lineage>
</organism>
<feature type="region of interest" description="Disordered" evidence="1">
    <location>
        <begin position="1"/>
        <end position="48"/>
    </location>
</feature>
<dbReference type="Proteomes" id="UP000767238">
    <property type="component" value="Unassembled WGS sequence"/>
</dbReference>
<sequence length="181" mass="20008">MSSDDKWLPNSDPMDIDHDTTQAAKPPPAPKLTRSNLRRRPGSPIHRSTKYIKAGADQTRVAAELGTSDPSNQPATVINPTVKLEKPALASTKQTLNINRFLEAVNNGLSVMPNSENYTPSRGALVHVCDLGPYEERNFQLVNTPQLYTIRRSTGPIKVWRILIKDKSNARSPVLQPFASL</sequence>
<name>A0A9P8K483_AURME</name>
<accession>A0A9P8K483</accession>
<gene>
    <name evidence="2" type="ORF">KCV03_g8915</name>
</gene>
<evidence type="ECO:0000313" key="3">
    <source>
        <dbReference type="Proteomes" id="UP000767238"/>
    </source>
</evidence>
<dbReference type="EMBL" id="JAHFYH010000097">
    <property type="protein sequence ID" value="KAH0213416.1"/>
    <property type="molecule type" value="Genomic_DNA"/>
</dbReference>
<proteinExistence type="predicted"/>
<comment type="caution">
    <text evidence="2">The sequence shown here is derived from an EMBL/GenBank/DDBJ whole genome shotgun (WGS) entry which is preliminary data.</text>
</comment>
<feature type="non-terminal residue" evidence="2">
    <location>
        <position position="181"/>
    </location>
</feature>
<evidence type="ECO:0000313" key="2">
    <source>
        <dbReference type="EMBL" id="KAH0213416.1"/>
    </source>
</evidence>
<protein>
    <submittedName>
        <fullName evidence="2">Uncharacterized protein</fullName>
    </submittedName>
</protein>
<reference evidence="2" key="2">
    <citation type="submission" date="2021-08" db="EMBL/GenBank/DDBJ databases">
        <authorList>
            <person name="Gostincar C."/>
            <person name="Sun X."/>
            <person name="Song Z."/>
            <person name="Gunde-Cimerman N."/>
        </authorList>
    </citation>
    <scope>NUCLEOTIDE SEQUENCE</scope>
    <source>
        <strain evidence="2">EXF-8016</strain>
    </source>
</reference>
<evidence type="ECO:0000256" key="1">
    <source>
        <dbReference type="SAM" id="MobiDB-lite"/>
    </source>
</evidence>